<name>A0A2U1Q123_ARTAN</name>
<comment type="caution">
    <text evidence="2">The sequence shown here is derived from an EMBL/GenBank/DDBJ whole genome shotgun (WGS) entry which is preliminary data.</text>
</comment>
<accession>A0A2U1Q123</accession>
<evidence type="ECO:0000256" key="1">
    <source>
        <dbReference type="SAM" id="MobiDB-lite"/>
    </source>
</evidence>
<organism evidence="2 3">
    <name type="scientific">Artemisia annua</name>
    <name type="common">Sweet wormwood</name>
    <dbReference type="NCBI Taxonomy" id="35608"/>
    <lineage>
        <taxon>Eukaryota</taxon>
        <taxon>Viridiplantae</taxon>
        <taxon>Streptophyta</taxon>
        <taxon>Embryophyta</taxon>
        <taxon>Tracheophyta</taxon>
        <taxon>Spermatophyta</taxon>
        <taxon>Magnoliopsida</taxon>
        <taxon>eudicotyledons</taxon>
        <taxon>Gunneridae</taxon>
        <taxon>Pentapetalae</taxon>
        <taxon>asterids</taxon>
        <taxon>campanulids</taxon>
        <taxon>Asterales</taxon>
        <taxon>Asteraceae</taxon>
        <taxon>Asteroideae</taxon>
        <taxon>Anthemideae</taxon>
        <taxon>Artemisiinae</taxon>
        <taxon>Artemisia</taxon>
    </lineage>
</organism>
<feature type="compositionally biased region" description="Polar residues" evidence="1">
    <location>
        <begin position="1"/>
        <end position="34"/>
    </location>
</feature>
<dbReference type="PANTHER" id="PTHR46250:SF17">
    <property type="entry name" value="MYB_SANT-LIKE DOMAIN-CONTAINING PROTEIN"/>
    <property type="match status" value="1"/>
</dbReference>
<dbReference type="Proteomes" id="UP000245207">
    <property type="component" value="Unassembled WGS sequence"/>
</dbReference>
<evidence type="ECO:0000313" key="2">
    <source>
        <dbReference type="EMBL" id="PWA91719.1"/>
    </source>
</evidence>
<keyword evidence="3" id="KW-1185">Reference proteome</keyword>
<proteinExistence type="predicted"/>
<gene>
    <name evidence="2" type="ORF">CTI12_AA088180</name>
</gene>
<sequence>MTCINQGSTSANQGATSANQGATSANKAMTSANQGRRYANRNYHGWTSSEDEKLIEALLHMPHIESRIRTMKSEWQVVYDMLHSNGFGYDEENNYATKDALGVWDCHLRAAKLRDQKLANYPELSLIFGKS</sequence>
<reference evidence="2 3" key="1">
    <citation type="journal article" date="2018" name="Mol. Plant">
        <title>The genome of Artemisia annua provides insight into the evolution of Asteraceae family and artemisinin biosynthesis.</title>
        <authorList>
            <person name="Shen Q."/>
            <person name="Zhang L."/>
            <person name="Liao Z."/>
            <person name="Wang S."/>
            <person name="Yan T."/>
            <person name="Shi P."/>
            <person name="Liu M."/>
            <person name="Fu X."/>
            <person name="Pan Q."/>
            <person name="Wang Y."/>
            <person name="Lv Z."/>
            <person name="Lu X."/>
            <person name="Zhang F."/>
            <person name="Jiang W."/>
            <person name="Ma Y."/>
            <person name="Chen M."/>
            <person name="Hao X."/>
            <person name="Li L."/>
            <person name="Tang Y."/>
            <person name="Lv G."/>
            <person name="Zhou Y."/>
            <person name="Sun X."/>
            <person name="Brodelius P.E."/>
            <person name="Rose J.K.C."/>
            <person name="Tang K."/>
        </authorList>
    </citation>
    <scope>NUCLEOTIDE SEQUENCE [LARGE SCALE GENOMIC DNA]</scope>
    <source>
        <strain evidence="3">cv. Huhao1</strain>
        <tissue evidence="2">Leaf</tissue>
    </source>
</reference>
<dbReference type="AlphaFoldDB" id="A0A2U1Q123"/>
<feature type="region of interest" description="Disordered" evidence="1">
    <location>
        <begin position="1"/>
        <end position="36"/>
    </location>
</feature>
<dbReference type="PANTHER" id="PTHR46250">
    <property type="entry name" value="MYB/SANT-LIKE DNA-BINDING DOMAIN PROTEIN-RELATED"/>
    <property type="match status" value="1"/>
</dbReference>
<dbReference type="OrthoDB" id="618098at2759"/>
<protein>
    <submittedName>
        <fullName evidence="2">Myb/SANT-like domain, Harbinger transposase-derived nuclease domain protein</fullName>
    </submittedName>
</protein>
<evidence type="ECO:0000313" key="3">
    <source>
        <dbReference type="Proteomes" id="UP000245207"/>
    </source>
</evidence>
<dbReference type="EMBL" id="PKPP01000524">
    <property type="protein sequence ID" value="PWA91719.1"/>
    <property type="molecule type" value="Genomic_DNA"/>
</dbReference>